<dbReference type="GO" id="GO:0016020">
    <property type="term" value="C:membrane"/>
    <property type="evidence" value="ECO:0007669"/>
    <property type="project" value="UniProtKB-SubCell"/>
</dbReference>
<dbReference type="PATRIC" id="fig|1028800.3.peg.3532"/>
<keyword evidence="7" id="KW-0436">Ligase</keyword>
<comment type="subcellular location">
    <subcellularLocation>
        <location evidence="1">Membrane</location>
        <topology evidence="1">Multi-pass membrane protein</topology>
    </subcellularLocation>
</comment>
<evidence type="ECO:0000259" key="6">
    <source>
        <dbReference type="Pfam" id="PF04932"/>
    </source>
</evidence>
<dbReference type="OrthoDB" id="7522192at2"/>
<dbReference type="PANTHER" id="PTHR37422">
    <property type="entry name" value="TEICHURONIC ACID BIOSYNTHESIS PROTEIN TUAE"/>
    <property type="match status" value="1"/>
</dbReference>
<feature type="transmembrane region" description="Helical" evidence="5">
    <location>
        <begin position="314"/>
        <end position="335"/>
    </location>
</feature>
<dbReference type="RefSeq" id="WP_038590392.1">
    <property type="nucleotide sequence ID" value="NZ_HG938353.1"/>
</dbReference>
<evidence type="ECO:0000313" key="8">
    <source>
        <dbReference type="Proteomes" id="UP000028181"/>
    </source>
</evidence>
<evidence type="ECO:0000256" key="2">
    <source>
        <dbReference type="ARBA" id="ARBA00022692"/>
    </source>
</evidence>
<feature type="transmembrane region" description="Helical" evidence="5">
    <location>
        <begin position="443"/>
        <end position="468"/>
    </location>
</feature>
<feature type="transmembrane region" description="Helical" evidence="5">
    <location>
        <begin position="216"/>
        <end position="234"/>
    </location>
</feature>
<dbReference type="PANTHER" id="PTHR37422:SF13">
    <property type="entry name" value="LIPOPOLYSACCHARIDE BIOSYNTHESIS PROTEIN PA4999-RELATED"/>
    <property type="match status" value="1"/>
</dbReference>
<dbReference type="EMBL" id="HG938353">
    <property type="protein sequence ID" value="CDN49639.1"/>
    <property type="molecule type" value="Genomic_DNA"/>
</dbReference>
<feature type="transmembrane region" description="Helical" evidence="5">
    <location>
        <begin position="407"/>
        <end position="431"/>
    </location>
</feature>
<feature type="domain" description="O-antigen ligase-related" evidence="6">
    <location>
        <begin position="278"/>
        <end position="416"/>
    </location>
</feature>
<feature type="transmembrane region" description="Helical" evidence="5">
    <location>
        <begin position="42"/>
        <end position="65"/>
    </location>
</feature>
<feature type="transmembrane region" description="Helical" evidence="5">
    <location>
        <begin position="277"/>
        <end position="307"/>
    </location>
</feature>
<dbReference type="InterPro" id="IPR007016">
    <property type="entry name" value="O-antigen_ligase-rel_domated"/>
</dbReference>
<dbReference type="GO" id="GO:0016874">
    <property type="term" value="F:ligase activity"/>
    <property type="evidence" value="ECO:0007669"/>
    <property type="project" value="UniProtKB-KW"/>
</dbReference>
<sequence>MPEYLRALLYVLIISAPALYIAGKVAVPLIGEAEFKLWRNCWVIATCATFLSRSFFDFAAALAIMSLYIHRNSKQPVLLYVILMFVAPCVPIGVGIPGVFNRIIDLDPPRLLAVVILLPIAIRLWREHDNRELRGPDVLVIAFFVYISLLALRLGDLNSILRVVPGYFLDILLPYFVFSRSLRSALEINQVLLAFVVAALPLAAIGFFEIWRNWRIYYVVVLQWDVVLITVYLFRDGFLRAATTSVESIAFGFLCMTAGGCLLALRTPKSLGLWRYAALGVLMIGLLSSVSRGPWLGFALCAMVLLLTNLRVSLKLLVGMIPGIATLIFLHPPFIDRFTNLLPFVGSADKGSETYRSRLFENSIIVIERYPLFGSDTFVREPEMQTMIQGQGIVDVVNTYLQISLHYGLIGLLLFAVFFGVLAVKLGALFWTSKSDIVSYEGVLALLAAMLFTIATTSSVSIIPYIYWPFSGLCAALLRRGAGMEWEFSPMAKAGMKSMGTGLPYPVMQTSVEIKKMRVLGSRQ</sequence>
<dbReference type="Pfam" id="PF04932">
    <property type="entry name" value="Wzy_C"/>
    <property type="match status" value="1"/>
</dbReference>
<dbReference type="eggNOG" id="COG3307">
    <property type="taxonomic scope" value="Bacteria"/>
</dbReference>
<dbReference type="KEGG" id="ngg:RG540_CH34750"/>
<feature type="transmembrane region" description="Helical" evidence="5">
    <location>
        <begin position="246"/>
        <end position="265"/>
    </location>
</feature>
<feature type="transmembrane region" description="Helical" evidence="5">
    <location>
        <begin position="190"/>
        <end position="210"/>
    </location>
</feature>
<feature type="transmembrane region" description="Helical" evidence="5">
    <location>
        <begin position="108"/>
        <end position="125"/>
    </location>
</feature>
<dbReference type="GeneID" id="24256828"/>
<dbReference type="HOGENOM" id="CLU_536231_0_0_5"/>
<organism evidence="7 8">
    <name type="scientific">Neorhizobium galegae bv. orientalis str. HAMBI 540</name>
    <dbReference type="NCBI Taxonomy" id="1028800"/>
    <lineage>
        <taxon>Bacteria</taxon>
        <taxon>Pseudomonadati</taxon>
        <taxon>Pseudomonadota</taxon>
        <taxon>Alphaproteobacteria</taxon>
        <taxon>Hyphomicrobiales</taxon>
        <taxon>Rhizobiaceae</taxon>
        <taxon>Rhizobium/Agrobacterium group</taxon>
        <taxon>Neorhizobium</taxon>
    </lineage>
</organism>
<reference evidence="8" key="1">
    <citation type="journal article" date="2014" name="BMC Genomics">
        <title>Genome sequencing of two Neorhizobium galegae strains reveals a noeT gene responsible for the unusual acetylation of the nodulation factors.</title>
        <authorList>
            <person name="Osterman J."/>
            <person name="Marsh J."/>
            <person name="Laine P.K."/>
            <person name="Zeng Z."/>
            <person name="Alatalo E."/>
            <person name="Sullivan J.T."/>
            <person name="Young J.P."/>
            <person name="Thomas-Oates J."/>
            <person name="Paulin L."/>
            <person name="Lindstrom K."/>
        </authorList>
    </citation>
    <scope>NUCLEOTIDE SEQUENCE [LARGE SCALE GENOMIC DNA]</scope>
    <source>
        <strain evidence="8">HAMBI 540</strain>
    </source>
</reference>
<evidence type="ECO:0000256" key="4">
    <source>
        <dbReference type="ARBA" id="ARBA00023136"/>
    </source>
</evidence>
<gene>
    <name evidence="7" type="ORF">RG540_CH34750</name>
</gene>
<name>A0A068SUS8_NEOGA</name>
<evidence type="ECO:0000313" key="7">
    <source>
        <dbReference type="EMBL" id="CDN49639.1"/>
    </source>
</evidence>
<feature type="transmembrane region" description="Helical" evidence="5">
    <location>
        <begin position="137"/>
        <end position="154"/>
    </location>
</feature>
<feature type="transmembrane region" description="Helical" evidence="5">
    <location>
        <begin position="7"/>
        <end position="30"/>
    </location>
</feature>
<feature type="transmembrane region" description="Helical" evidence="5">
    <location>
        <begin position="77"/>
        <end position="96"/>
    </location>
</feature>
<keyword evidence="8" id="KW-1185">Reference proteome</keyword>
<accession>A0A068SUS8</accession>
<evidence type="ECO:0000256" key="5">
    <source>
        <dbReference type="SAM" id="Phobius"/>
    </source>
</evidence>
<keyword evidence="3 5" id="KW-1133">Transmembrane helix</keyword>
<feature type="transmembrane region" description="Helical" evidence="5">
    <location>
        <begin position="160"/>
        <end position="178"/>
    </location>
</feature>
<evidence type="ECO:0000256" key="3">
    <source>
        <dbReference type="ARBA" id="ARBA00022989"/>
    </source>
</evidence>
<keyword evidence="4 5" id="KW-0472">Membrane</keyword>
<keyword evidence="2 5" id="KW-0812">Transmembrane</keyword>
<protein>
    <submittedName>
        <fullName evidence="7">O-Antigen ligase</fullName>
    </submittedName>
</protein>
<evidence type="ECO:0000256" key="1">
    <source>
        <dbReference type="ARBA" id="ARBA00004141"/>
    </source>
</evidence>
<dbReference type="Proteomes" id="UP000028181">
    <property type="component" value="Chromosome I"/>
</dbReference>
<dbReference type="InterPro" id="IPR051533">
    <property type="entry name" value="WaaL-like"/>
</dbReference>
<proteinExistence type="predicted"/>
<dbReference type="AlphaFoldDB" id="A0A068SUS8"/>